<keyword evidence="8" id="KW-0732">Signal</keyword>
<comment type="caution">
    <text evidence="10">The sequence shown here is derived from an EMBL/GenBank/DDBJ whole genome shotgun (WGS) entry which is preliminary data.</text>
</comment>
<keyword evidence="3 7" id="KW-1134">Transmembrane beta strand</keyword>
<comment type="similarity">
    <text evidence="7">Belongs to the TonB-dependent receptor family.</text>
</comment>
<evidence type="ECO:0000256" key="7">
    <source>
        <dbReference type="PROSITE-ProRule" id="PRU01360"/>
    </source>
</evidence>
<sequence length="1106" mass="122602">MSTSLKNLGRTVILISVFLAALTAAPFNIPAQDRQGTIKTVTGHVTDENGEAAPGIAVMVKGTTTGTMTDENGNFRLSVKFVQGGQTPVLVFSCIGKITKEIRCTREHFEVEMEDELAALVGAIINTGYQRIDRRMSTSSVASISGEDVLQANATTLDNMLQGKIPGLSVMGSSSTPGAATKVRIRGTSTISGNREPLWVVDGVILDDPVSVSTEMLNNLDNVNLIGNAISGLNPMDIEKIDVLKDASATAIYGVRAANGVIVVTTKRGKMGAPRVNYSGTVTVTERPSYNKLNLMDSRERIDVSKEIAAKGLVYSFEPAAVGYEGLLYDLYDRKISYDQFLSGVQELEMMNTDWFDLLYHNSVSHKHNLSISGADEKVNYYISGAYTDENANVRGTGLEQYNIMAKVQATLASRLTGTVQLRGNITNKDYQHSSISPYSYAYNTSRAIPAFNEDGSYSYYNAEQGFNAQPLMFNILNEIDNSGRTVKSNSLYFNANLEWAIWDGLRATGTFAMNMSNTSDKEWYNDRTYAAAQLRGLNYGVPFPDADTWRDQFCSLPYGGELKSSETRNFGYTTRLQLDYSKYIKGHHISGSAGFEARSTKYDGISTTQWGYLPDRGESFVEIDPIQWPLYNEMVMNTPDVVTNRLSNYLSWYGVLSYAYKSRYIINGNIRADGSNKFGQDRSTRFLPIWSVSARWNIMNEPFLENVMWLNELSIRGSYGIQGNVSDDQTPSMIIQLGSIDEISGDYISTLSKLPNPFLKWEKTTSYNIGLDFSLFNNRLSGALEYYYKKGNDQIVSVEVAQTTGTSSMSLNVGDIMNRGYELIINAVPVKTKDFSWSLSFNTARNINLVTQGGMEDEYTYAQYVDGSAVLQGYPINSFFSYKFAGLDAEGLPTFKDIEETEGATKQDMYAKVFSYSGNRIPDIQGGFSTTFSYRNFTLGLFFSYSVGAKVRLNNLYSNTGQELPNPQQNMSGEFVNRWRQPGDEAWAVIPALSTDDLSMSTGILGSREIEIANNMWQMYNQSDIRVVSSDFLRLRTAYLRYAIPQKVCDALHIGAANVRIEGNNLLLFCSKDLNGQDPEQLGFGEIGITTPPVASFSLGLDITF</sequence>
<evidence type="ECO:0000256" key="6">
    <source>
        <dbReference type="ARBA" id="ARBA00023237"/>
    </source>
</evidence>
<evidence type="ECO:0000259" key="9">
    <source>
        <dbReference type="Pfam" id="PF07715"/>
    </source>
</evidence>
<feature type="chain" id="PRO_5038394525" evidence="8">
    <location>
        <begin position="32"/>
        <end position="1106"/>
    </location>
</feature>
<dbReference type="InterPro" id="IPR023996">
    <property type="entry name" value="TonB-dep_OMP_SusC/RagA"/>
</dbReference>
<reference evidence="10" key="2">
    <citation type="journal article" date="2021" name="PeerJ">
        <title>Extensive microbial diversity within the chicken gut microbiome revealed by metagenomics and culture.</title>
        <authorList>
            <person name="Gilroy R."/>
            <person name="Ravi A."/>
            <person name="Getino M."/>
            <person name="Pursley I."/>
            <person name="Horton D.L."/>
            <person name="Alikhan N.F."/>
            <person name="Baker D."/>
            <person name="Gharbi K."/>
            <person name="Hall N."/>
            <person name="Watson M."/>
            <person name="Adriaenssens E.M."/>
            <person name="Foster-Nyarko E."/>
            <person name="Jarju S."/>
            <person name="Secka A."/>
            <person name="Antonio M."/>
            <person name="Oren A."/>
            <person name="Chaudhuri R.R."/>
            <person name="La Ragione R."/>
            <person name="Hildebrand F."/>
            <person name="Pallen M.J."/>
        </authorList>
    </citation>
    <scope>NUCLEOTIDE SEQUENCE</scope>
    <source>
        <strain evidence="10">B1-20833</strain>
    </source>
</reference>
<evidence type="ECO:0000256" key="4">
    <source>
        <dbReference type="ARBA" id="ARBA00022692"/>
    </source>
</evidence>
<evidence type="ECO:0000256" key="3">
    <source>
        <dbReference type="ARBA" id="ARBA00022452"/>
    </source>
</evidence>
<dbReference type="NCBIfam" id="TIGR04057">
    <property type="entry name" value="SusC_RagA_signa"/>
    <property type="match status" value="1"/>
</dbReference>
<dbReference type="NCBIfam" id="TIGR04056">
    <property type="entry name" value="OMP_RagA_SusC"/>
    <property type="match status" value="1"/>
</dbReference>
<gene>
    <name evidence="10" type="ORF">IAC06_01510</name>
</gene>
<evidence type="ECO:0000256" key="5">
    <source>
        <dbReference type="ARBA" id="ARBA00023136"/>
    </source>
</evidence>
<dbReference type="InterPro" id="IPR008969">
    <property type="entry name" value="CarboxyPept-like_regulatory"/>
</dbReference>
<dbReference type="InterPro" id="IPR023997">
    <property type="entry name" value="TonB-dep_OMP_SusC/RagA_CS"/>
</dbReference>
<dbReference type="Pfam" id="PF13715">
    <property type="entry name" value="CarbopepD_reg_2"/>
    <property type="match status" value="1"/>
</dbReference>
<evidence type="ECO:0000313" key="11">
    <source>
        <dbReference type="Proteomes" id="UP000823661"/>
    </source>
</evidence>
<dbReference type="PROSITE" id="PS52016">
    <property type="entry name" value="TONB_DEPENDENT_REC_3"/>
    <property type="match status" value="1"/>
</dbReference>
<dbReference type="Gene3D" id="2.60.40.1120">
    <property type="entry name" value="Carboxypeptidase-like, regulatory domain"/>
    <property type="match status" value="1"/>
</dbReference>
<dbReference type="Gene3D" id="2.40.170.20">
    <property type="entry name" value="TonB-dependent receptor, beta-barrel domain"/>
    <property type="match status" value="1"/>
</dbReference>
<evidence type="ECO:0000256" key="1">
    <source>
        <dbReference type="ARBA" id="ARBA00004571"/>
    </source>
</evidence>
<dbReference type="InterPro" id="IPR012910">
    <property type="entry name" value="Plug_dom"/>
</dbReference>
<keyword evidence="4 7" id="KW-0812">Transmembrane</keyword>
<dbReference type="EMBL" id="JADIMI010000014">
    <property type="protein sequence ID" value="MBO8451546.1"/>
    <property type="molecule type" value="Genomic_DNA"/>
</dbReference>
<feature type="signal peptide" evidence="8">
    <location>
        <begin position="1"/>
        <end position="31"/>
    </location>
</feature>
<dbReference type="AlphaFoldDB" id="A0A9D9HHB0"/>
<keyword evidence="6 7" id="KW-0998">Cell outer membrane</keyword>
<dbReference type="SUPFAM" id="SSF56935">
    <property type="entry name" value="Porins"/>
    <property type="match status" value="1"/>
</dbReference>
<dbReference type="GO" id="GO:0009279">
    <property type="term" value="C:cell outer membrane"/>
    <property type="evidence" value="ECO:0007669"/>
    <property type="project" value="UniProtKB-SubCell"/>
</dbReference>
<evidence type="ECO:0000256" key="2">
    <source>
        <dbReference type="ARBA" id="ARBA00022448"/>
    </source>
</evidence>
<evidence type="ECO:0000313" key="10">
    <source>
        <dbReference type="EMBL" id="MBO8451546.1"/>
    </source>
</evidence>
<accession>A0A9D9HHB0</accession>
<keyword evidence="5 7" id="KW-0472">Membrane</keyword>
<protein>
    <submittedName>
        <fullName evidence="10">SusC/RagA family TonB-linked outer membrane protein</fullName>
    </submittedName>
</protein>
<dbReference type="InterPro" id="IPR039426">
    <property type="entry name" value="TonB-dep_rcpt-like"/>
</dbReference>
<proteinExistence type="inferred from homology"/>
<dbReference type="Gene3D" id="2.170.130.10">
    <property type="entry name" value="TonB-dependent receptor, plug domain"/>
    <property type="match status" value="1"/>
</dbReference>
<organism evidence="10 11">
    <name type="scientific">Candidatus Cryptobacteroides intestinavium</name>
    <dbReference type="NCBI Taxonomy" id="2840766"/>
    <lineage>
        <taxon>Bacteria</taxon>
        <taxon>Pseudomonadati</taxon>
        <taxon>Bacteroidota</taxon>
        <taxon>Bacteroidia</taxon>
        <taxon>Bacteroidales</taxon>
        <taxon>Candidatus Cryptobacteroides</taxon>
    </lineage>
</organism>
<name>A0A9D9HHB0_9BACT</name>
<reference evidence="10" key="1">
    <citation type="submission" date="2020-10" db="EMBL/GenBank/DDBJ databases">
        <authorList>
            <person name="Gilroy R."/>
        </authorList>
    </citation>
    <scope>NUCLEOTIDE SEQUENCE</scope>
    <source>
        <strain evidence="10">B1-20833</strain>
    </source>
</reference>
<dbReference type="InterPro" id="IPR036942">
    <property type="entry name" value="Beta-barrel_TonB_sf"/>
</dbReference>
<dbReference type="Pfam" id="PF07715">
    <property type="entry name" value="Plug"/>
    <property type="match status" value="1"/>
</dbReference>
<keyword evidence="2 7" id="KW-0813">Transport</keyword>
<evidence type="ECO:0000256" key="8">
    <source>
        <dbReference type="SAM" id="SignalP"/>
    </source>
</evidence>
<dbReference type="InterPro" id="IPR037066">
    <property type="entry name" value="Plug_dom_sf"/>
</dbReference>
<comment type="subcellular location">
    <subcellularLocation>
        <location evidence="1 7">Cell outer membrane</location>
        <topology evidence="1 7">Multi-pass membrane protein</topology>
    </subcellularLocation>
</comment>
<feature type="domain" description="TonB-dependent receptor plug" evidence="9">
    <location>
        <begin position="135"/>
        <end position="261"/>
    </location>
</feature>
<dbReference type="Proteomes" id="UP000823661">
    <property type="component" value="Unassembled WGS sequence"/>
</dbReference>
<dbReference type="SUPFAM" id="SSF49464">
    <property type="entry name" value="Carboxypeptidase regulatory domain-like"/>
    <property type="match status" value="1"/>
</dbReference>